<dbReference type="EMBL" id="JAHLKM010000004">
    <property type="protein sequence ID" value="MCQ4332986.1"/>
    <property type="molecule type" value="Genomic_DNA"/>
</dbReference>
<dbReference type="SUPFAM" id="SSF46785">
    <property type="entry name" value="Winged helix' DNA-binding domain"/>
    <property type="match status" value="1"/>
</dbReference>
<reference evidence="1" key="1">
    <citation type="journal article" date="2023" name="Front. Microbiol.">
        <title>Genomic-based phylogenetic and metabolic analyses of the genus Natronomonas, and description of Natronomonas aquatica sp. nov.</title>
        <authorList>
            <person name="Garcia-Roldan A."/>
            <person name="Duran-Viseras A."/>
            <person name="de la Haba R.R."/>
            <person name="Corral P."/>
            <person name="Sanchez-Porro C."/>
            <person name="Ventosa A."/>
        </authorList>
    </citation>
    <scope>NUCLEOTIDE SEQUENCE</scope>
    <source>
        <strain evidence="1">F2-12</strain>
    </source>
</reference>
<accession>A0A9R1CSU9</accession>
<dbReference type="InterPro" id="IPR036388">
    <property type="entry name" value="WH-like_DNA-bd_sf"/>
</dbReference>
<dbReference type="InterPro" id="IPR011991">
    <property type="entry name" value="ArsR-like_HTH"/>
</dbReference>
<organism evidence="1 2">
    <name type="scientific">Natronomonas aquatica</name>
    <dbReference type="NCBI Taxonomy" id="2841590"/>
    <lineage>
        <taxon>Archaea</taxon>
        <taxon>Methanobacteriati</taxon>
        <taxon>Methanobacteriota</taxon>
        <taxon>Stenosarchaea group</taxon>
        <taxon>Halobacteria</taxon>
        <taxon>Halobacteriales</taxon>
        <taxon>Natronomonadaceae</taxon>
        <taxon>Natronomonas</taxon>
    </lineage>
</organism>
<dbReference type="InterPro" id="IPR036390">
    <property type="entry name" value="WH_DNA-bd_sf"/>
</dbReference>
<dbReference type="RefSeq" id="WP_256028962.1">
    <property type="nucleotide sequence ID" value="NZ_JAHLKM010000004.1"/>
</dbReference>
<dbReference type="Proteomes" id="UP001139494">
    <property type="component" value="Unassembled WGS sequence"/>
</dbReference>
<dbReference type="AlphaFoldDB" id="A0A9R1CSU9"/>
<gene>
    <name evidence="1" type="ORF">KM295_05625</name>
</gene>
<dbReference type="CDD" id="cd00090">
    <property type="entry name" value="HTH_ARSR"/>
    <property type="match status" value="1"/>
</dbReference>
<keyword evidence="2" id="KW-1185">Reference proteome</keyword>
<dbReference type="Pfam" id="PF12840">
    <property type="entry name" value="HTH_20"/>
    <property type="match status" value="1"/>
</dbReference>
<protein>
    <submittedName>
        <fullName evidence="1">Helix-turn-helix domain-containing protein</fullName>
    </submittedName>
</protein>
<proteinExistence type="predicted"/>
<sequence length="118" mass="13942">MDDGREENDLFDLFSDRRTIRILHETDHEPRSVQELADVCNASEPTLYRHVNTLLEYDLLQQETEIDTQGNHYTVYTNNIRSATIEISPASDEVHVDLTYRDSVDQFKRLWEEMKHDS</sequence>
<evidence type="ECO:0000313" key="2">
    <source>
        <dbReference type="Proteomes" id="UP001139494"/>
    </source>
</evidence>
<evidence type="ECO:0000313" key="1">
    <source>
        <dbReference type="EMBL" id="MCQ4332986.1"/>
    </source>
</evidence>
<comment type="caution">
    <text evidence="1">The sequence shown here is derived from an EMBL/GenBank/DDBJ whole genome shotgun (WGS) entry which is preliminary data.</text>
</comment>
<name>A0A9R1CSU9_9EURY</name>
<dbReference type="Gene3D" id="1.10.10.10">
    <property type="entry name" value="Winged helix-like DNA-binding domain superfamily/Winged helix DNA-binding domain"/>
    <property type="match status" value="1"/>
</dbReference>